<evidence type="ECO:0000313" key="2">
    <source>
        <dbReference type="EMBL" id="KAF2544557.1"/>
    </source>
</evidence>
<gene>
    <name evidence="2" type="ORF">F2Q68_00030190</name>
</gene>
<feature type="compositionally biased region" description="Basic and acidic residues" evidence="1">
    <location>
        <begin position="69"/>
        <end position="88"/>
    </location>
</feature>
<protein>
    <submittedName>
        <fullName evidence="2">Uncharacterized protein</fullName>
    </submittedName>
</protein>
<dbReference type="AlphaFoldDB" id="A0A8S9GJN0"/>
<dbReference type="Proteomes" id="UP000712281">
    <property type="component" value="Unassembled WGS sequence"/>
</dbReference>
<feature type="region of interest" description="Disordered" evidence="1">
    <location>
        <begin position="68"/>
        <end position="88"/>
    </location>
</feature>
<proteinExistence type="predicted"/>
<evidence type="ECO:0000256" key="1">
    <source>
        <dbReference type="SAM" id="MobiDB-lite"/>
    </source>
</evidence>
<organism evidence="2 3">
    <name type="scientific">Brassica cretica</name>
    <name type="common">Mustard</name>
    <dbReference type="NCBI Taxonomy" id="69181"/>
    <lineage>
        <taxon>Eukaryota</taxon>
        <taxon>Viridiplantae</taxon>
        <taxon>Streptophyta</taxon>
        <taxon>Embryophyta</taxon>
        <taxon>Tracheophyta</taxon>
        <taxon>Spermatophyta</taxon>
        <taxon>Magnoliopsida</taxon>
        <taxon>eudicotyledons</taxon>
        <taxon>Gunneridae</taxon>
        <taxon>Pentapetalae</taxon>
        <taxon>rosids</taxon>
        <taxon>malvids</taxon>
        <taxon>Brassicales</taxon>
        <taxon>Brassicaceae</taxon>
        <taxon>Brassiceae</taxon>
        <taxon>Brassica</taxon>
    </lineage>
</organism>
<sequence>MGSEAEKLHLPPLLSVNFRNLKALIPILTPTSTLCQKQNEKQTQPARLHAFMGAFLSVQIKIIINQTRSTEKKQNSGQKRENLRAVGS</sequence>
<reference evidence="2" key="1">
    <citation type="submission" date="2019-12" db="EMBL/GenBank/DDBJ databases">
        <title>Genome sequencing and annotation of Brassica cretica.</title>
        <authorList>
            <person name="Studholme D.J."/>
            <person name="Sarris P.F."/>
        </authorList>
    </citation>
    <scope>NUCLEOTIDE SEQUENCE</scope>
    <source>
        <strain evidence="2">PFS-001/15</strain>
        <tissue evidence="2">Leaf</tissue>
    </source>
</reference>
<accession>A0A8S9GJN0</accession>
<dbReference type="EMBL" id="QGKW02002005">
    <property type="protein sequence ID" value="KAF2544557.1"/>
    <property type="molecule type" value="Genomic_DNA"/>
</dbReference>
<name>A0A8S9GJN0_BRACR</name>
<evidence type="ECO:0000313" key="3">
    <source>
        <dbReference type="Proteomes" id="UP000712281"/>
    </source>
</evidence>
<comment type="caution">
    <text evidence="2">The sequence shown here is derived from an EMBL/GenBank/DDBJ whole genome shotgun (WGS) entry which is preliminary data.</text>
</comment>